<sequence length="1476" mass="164375">MPVFGLPPALESSLNSLIDLRPPNSWRVSGHGRQEVTVVVRWTLHVSSPSSDKTLHYDDVDKIQPQPARPHCENIIDPQKNFPINRNLDGVSGDINIVLNRHLDQSQHRRHISQTSNSSGENSIGQSYSIDNDEFPVAKKQRRLSSPYRLYRNPSFASSISNLIVYNGKPRDGKCEAGIPRKNTISKDRARSAFRAAYPSFSGSLSCEADTASSGHRVHDKTENMNRKPQRGISKAISFEENRAEKIAASSDEVTARRSPVKTPALPGFQHIEAEKMAAFTEHINHHFRATKPLYPRFRPNPRCTESRESDLIVCEPVPPSHKNCSNDTQAHTTGSTSYNTPPQPTSNVESSSLLCNEKLDQVNNLAVRENLQPTGNNYKSVHTQMKTVQHIFLPNNIKRQSMLASSNTVEHDKALQNGIRAYLAQCGSSESSQQEITDLVDHDEEGDDDLNYSIHDEEDHARKSPLNAPGKEELEKINRESMNGKDLSVLDEKSGVLLRSETGHKRSDESICESLSDPESPSWSLQAKESLQKEPRHSFQEKYVATLERQMKRRLRRQKSSNAEELDLKRNLENDETVHSNGDDDVMVVLDTAEDLLEPNHYANTTDGFNGSVGDNLLSLTAQPSSDLRVRETVDGSLTEDLTDLQPDPPRIPSHDTEDSLEDKNHATSHSLTIDIEAHNLVKETDTGENTSDSTVCQDELTEENEQVPGDETLSNVEDLCNGDDHSQGQCYVGEKTIDDQGDQNKDSDSEKIIENSFLIEKARSEANSGLREEINMSLEEERDENCIETEVDVSVQSEEILQDLARCDSPLEETEARIADTDGCCQPNSLVDRSCDSHDSNQGYKNEDGCEVSSNLSKIECEYDDSFYKNSKNRYKHLKRNRDSKVLTSANSNANNESNSDEASQAKLIIDEEKTDDLLDEENSGSGSPETSTSKNKEICYSDEDCVNKQSNSFGCEKIQNASSVPLIVETPEPSSSDIVVTDKPAHRNFSLRNASSSCPTAEHFPRHSPRYTTDYSDMKYTSATKHSGCVAQRKPKASRKDHSHDSPYSAPQKSPHRSSRKKSKAPKRKGSRFSLSPFPNETFSYSPAKHEKRRKAGSTNNSPYQSPLYLSPTVTRQSSRATSRRASKEDLRYRHRNDSPGMFSLGQSPKPDPQREKKKSFTHSIQSSPSNMHENVKDQDYLLHSSQESLDTASTHKGTYHSQLESSLSTAALSPQVSLVRVDHKLHSAPKKRFRQTFYNQDNAASRSTNRNYGIVPQPSPPQQDCATMCQVESSNLVFAKYPKQANYFPSEHSVPKCSSPEFSSPEFRLTAGAIRDHSIEYMPKSSPRQHTTAFPPSSHEPASRSKRGSSKQPSPAAVFKGSPDYNQGEDGKEVRDLDSPHIHSNSESRSPSLHSSHNVRASSERQESLNSTKQNTFDTSSSPASPAPPSNESPLGFACESFEHLPESSEMKLDDSSSDEASIRPPTPVPSV</sequence>
<feature type="compositionally biased region" description="Basic and acidic residues" evidence="1">
    <location>
        <begin position="1129"/>
        <end position="1141"/>
    </location>
</feature>
<feature type="compositionally biased region" description="Basic and acidic residues" evidence="1">
    <location>
        <begin position="1445"/>
        <end position="1459"/>
    </location>
</feature>
<feature type="region of interest" description="Disordered" evidence="1">
    <location>
        <begin position="444"/>
        <end position="471"/>
    </location>
</feature>
<feature type="compositionally biased region" description="Polar residues" evidence="1">
    <location>
        <begin position="1412"/>
        <end position="1423"/>
    </location>
</feature>
<organism evidence="2 3">
    <name type="scientific">Plakobranchus ocellatus</name>
    <dbReference type="NCBI Taxonomy" id="259542"/>
    <lineage>
        <taxon>Eukaryota</taxon>
        <taxon>Metazoa</taxon>
        <taxon>Spiralia</taxon>
        <taxon>Lophotrochozoa</taxon>
        <taxon>Mollusca</taxon>
        <taxon>Gastropoda</taxon>
        <taxon>Heterobranchia</taxon>
        <taxon>Euthyneura</taxon>
        <taxon>Panpulmonata</taxon>
        <taxon>Sacoglossa</taxon>
        <taxon>Placobranchoidea</taxon>
        <taxon>Plakobranchidae</taxon>
        <taxon>Plakobranchus</taxon>
    </lineage>
</organism>
<feature type="compositionally biased region" description="Acidic residues" evidence="1">
    <location>
        <begin position="915"/>
        <end position="925"/>
    </location>
</feature>
<feature type="compositionally biased region" description="Basic and acidic residues" evidence="1">
    <location>
        <begin position="1373"/>
        <end position="1390"/>
    </location>
</feature>
<feature type="region of interest" description="Disordered" evidence="1">
    <location>
        <begin position="638"/>
        <end position="665"/>
    </location>
</feature>
<accession>A0AAV4DJZ6</accession>
<proteinExistence type="predicted"/>
<dbReference type="EMBL" id="BLXT01007956">
    <property type="protein sequence ID" value="GFO44470.1"/>
    <property type="molecule type" value="Genomic_DNA"/>
</dbReference>
<feature type="region of interest" description="Disordered" evidence="1">
    <location>
        <begin position="501"/>
        <end position="538"/>
    </location>
</feature>
<feature type="region of interest" description="Disordered" evidence="1">
    <location>
        <begin position="105"/>
        <end position="129"/>
    </location>
</feature>
<feature type="compositionally biased region" description="Polar residues" evidence="1">
    <location>
        <begin position="1165"/>
        <end position="1176"/>
    </location>
</feature>
<evidence type="ECO:0000256" key="1">
    <source>
        <dbReference type="SAM" id="MobiDB-lite"/>
    </source>
</evidence>
<gene>
    <name evidence="2" type="ORF">PoB_007097500</name>
</gene>
<feature type="compositionally biased region" description="Polar residues" evidence="1">
    <location>
        <begin position="993"/>
        <end position="1002"/>
    </location>
</feature>
<feature type="compositionally biased region" description="Basic and acidic residues" evidence="1">
    <location>
        <begin position="654"/>
        <end position="665"/>
    </location>
</feature>
<protein>
    <submittedName>
        <fullName evidence="2">Mediator of RNA polymerase ii transcription subunit 20</fullName>
    </submittedName>
</protein>
<feature type="region of interest" description="Disordered" evidence="1">
    <location>
        <begin position="993"/>
        <end position="1016"/>
    </location>
</feature>
<feature type="compositionally biased region" description="Polar residues" evidence="1">
    <location>
        <begin position="1330"/>
        <end position="1339"/>
    </location>
</feature>
<keyword evidence="3" id="KW-1185">Reference proteome</keyword>
<feature type="region of interest" description="Disordered" evidence="1">
    <location>
        <begin position="555"/>
        <end position="581"/>
    </location>
</feature>
<feature type="compositionally biased region" description="Basic residues" evidence="1">
    <location>
        <begin position="1057"/>
        <end position="1074"/>
    </location>
</feature>
<feature type="compositionally biased region" description="Polar residues" evidence="1">
    <location>
        <begin position="323"/>
        <end position="351"/>
    </location>
</feature>
<feature type="compositionally biased region" description="Basic and acidic residues" evidence="1">
    <location>
        <begin position="567"/>
        <end position="581"/>
    </location>
</feature>
<feature type="region of interest" description="Disordered" evidence="1">
    <location>
        <begin position="1327"/>
        <end position="1476"/>
    </location>
</feature>
<feature type="compositionally biased region" description="Polar residues" evidence="1">
    <location>
        <begin position="1076"/>
        <end position="1088"/>
    </location>
</feature>
<feature type="region of interest" description="Disordered" evidence="1">
    <location>
        <begin position="1028"/>
        <end position="1176"/>
    </location>
</feature>
<feature type="compositionally biased region" description="Polar residues" evidence="1">
    <location>
        <begin position="113"/>
        <end position="129"/>
    </location>
</feature>
<evidence type="ECO:0000313" key="2">
    <source>
        <dbReference type="EMBL" id="GFO44470.1"/>
    </source>
</evidence>
<feature type="compositionally biased region" description="Low complexity" evidence="1">
    <location>
        <begin position="1391"/>
        <end position="1400"/>
    </location>
</feature>
<feature type="region of interest" description="Disordered" evidence="1">
    <location>
        <begin position="881"/>
        <end position="938"/>
    </location>
</feature>
<feature type="compositionally biased region" description="Low complexity" evidence="1">
    <location>
        <begin position="891"/>
        <end position="905"/>
    </location>
</feature>
<feature type="compositionally biased region" description="Polar residues" evidence="1">
    <location>
        <begin position="926"/>
        <end position="936"/>
    </location>
</feature>
<evidence type="ECO:0000313" key="3">
    <source>
        <dbReference type="Proteomes" id="UP000735302"/>
    </source>
</evidence>
<reference evidence="2 3" key="1">
    <citation type="journal article" date="2021" name="Elife">
        <title>Chloroplast acquisition without the gene transfer in kleptoplastic sea slugs, Plakobranchus ocellatus.</title>
        <authorList>
            <person name="Maeda T."/>
            <person name="Takahashi S."/>
            <person name="Yoshida T."/>
            <person name="Shimamura S."/>
            <person name="Takaki Y."/>
            <person name="Nagai Y."/>
            <person name="Toyoda A."/>
            <person name="Suzuki Y."/>
            <person name="Arimoto A."/>
            <person name="Ishii H."/>
            <person name="Satoh N."/>
            <person name="Nishiyama T."/>
            <person name="Hasebe M."/>
            <person name="Maruyama T."/>
            <person name="Minagawa J."/>
            <person name="Obokata J."/>
            <person name="Shigenobu S."/>
        </authorList>
    </citation>
    <scope>NUCLEOTIDE SEQUENCE [LARGE SCALE GENOMIC DNA]</scope>
</reference>
<dbReference type="Proteomes" id="UP000735302">
    <property type="component" value="Unassembled WGS sequence"/>
</dbReference>
<name>A0AAV4DJZ6_9GAST</name>
<comment type="caution">
    <text evidence="2">The sequence shown here is derived from an EMBL/GenBank/DDBJ whole genome shotgun (WGS) entry which is preliminary data.</text>
</comment>
<feature type="compositionally biased region" description="Polar residues" evidence="1">
    <location>
        <begin position="518"/>
        <end position="530"/>
    </location>
</feature>
<feature type="region of interest" description="Disordered" evidence="1">
    <location>
        <begin position="322"/>
        <end position="351"/>
    </location>
</feature>